<name>A0A7S4I2L9_9STRA</name>
<evidence type="ECO:0008006" key="3">
    <source>
        <dbReference type="Google" id="ProtNLM"/>
    </source>
</evidence>
<dbReference type="AlphaFoldDB" id="A0A7S4I2L9"/>
<keyword evidence="1" id="KW-0732">Signal</keyword>
<evidence type="ECO:0000256" key="1">
    <source>
        <dbReference type="SAM" id="SignalP"/>
    </source>
</evidence>
<organism evidence="2">
    <name type="scientific">Odontella aurita</name>
    <dbReference type="NCBI Taxonomy" id="265563"/>
    <lineage>
        <taxon>Eukaryota</taxon>
        <taxon>Sar</taxon>
        <taxon>Stramenopiles</taxon>
        <taxon>Ochrophyta</taxon>
        <taxon>Bacillariophyta</taxon>
        <taxon>Mediophyceae</taxon>
        <taxon>Biddulphiophycidae</taxon>
        <taxon>Eupodiscales</taxon>
        <taxon>Odontellaceae</taxon>
        <taxon>Odontella</taxon>
    </lineage>
</organism>
<accession>A0A7S4I2L9</accession>
<reference evidence="2" key="1">
    <citation type="submission" date="2021-01" db="EMBL/GenBank/DDBJ databases">
        <authorList>
            <person name="Corre E."/>
            <person name="Pelletier E."/>
            <person name="Niang G."/>
            <person name="Scheremetjew M."/>
            <person name="Finn R."/>
            <person name="Kale V."/>
            <person name="Holt S."/>
            <person name="Cochrane G."/>
            <person name="Meng A."/>
            <person name="Brown T."/>
            <person name="Cohen L."/>
        </authorList>
    </citation>
    <scope>NUCLEOTIDE SEQUENCE</scope>
    <source>
        <strain evidence="2">Isolate 1302-5</strain>
    </source>
</reference>
<feature type="chain" id="PRO_5030775351" description="Secreted protein" evidence="1">
    <location>
        <begin position="23"/>
        <end position="113"/>
    </location>
</feature>
<proteinExistence type="predicted"/>
<sequence length="113" mass="12372">MLGVLLLLKLLLLLLGVRLSLSVRHDLILGMAVIHNRVSTLYDALSALLSSPLVSSRPRSLSLSLSLLDLSAGLSLFARCLFRFATSAWRLILYDPRFGCAVRFESRVDASSA</sequence>
<evidence type="ECO:0000313" key="2">
    <source>
        <dbReference type="EMBL" id="CAE2216766.1"/>
    </source>
</evidence>
<dbReference type="EMBL" id="HBKQ01010000">
    <property type="protein sequence ID" value="CAE2216766.1"/>
    <property type="molecule type" value="Transcribed_RNA"/>
</dbReference>
<gene>
    <name evidence="2" type="ORF">OAUR00152_LOCUS6755</name>
</gene>
<protein>
    <recommendedName>
        <fullName evidence="3">Secreted protein</fullName>
    </recommendedName>
</protein>
<feature type="signal peptide" evidence="1">
    <location>
        <begin position="1"/>
        <end position="22"/>
    </location>
</feature>